<feature type="region of interest" description="Disordered" evidence="1">
    <location>
        <begin position="384"/>
        <end position="435"/>
    </location>
</feature>
<dbReference type="PROSITE" id="PS50141">
    <property type="entry name" value="A_DEAMIN_EDITASE"/>
    <property type="match status" value="1"/>
</dbReference>
<feature type="domain" description="A to I editase" evidence="2">
    <location>
        <begin position="62"/>
        <end position="385"/>
    </location>
</feature>
<evidence type="ECO:0000256" key="1">
    <source>
        <dbReference type="SAM" id="MobiDB-lite"/>
    </source>
</evidence>
<feature type="compositionally biased region" description="Basic residues" evidence="1">
    <location>
        <begin position="426"/>
        <end position="435"/>
    </location>
</feature>
<comment type="caution">
    <text evidence="3">The sequence shown here is derived from an EMBL/GenBank/DDBJ whole genome shotgun (WGS) entry which is preliminary data.</text>
</comment>
<reference evidence="3 4" key="1">
    <citation type="submission" date="2024-03" db="EMBL/GenBank/DDBJ databases">
        <title>Genome-scale model development and genomic sequencing of the oleaginous clade Lipomyces.</title>
        <authorList>
            <consortium name="Lawrence Berkeley National Laboratory"/>
            <person name="Czajka J.J."/>
            <person name="Han Y."/>
            <person name="Kim J."/>
            <person name="Mondo S.J."/>
            <person name="Hofstad B.A."/>
            <person name="Robles A."/>
            <person name="Haridas S."/>
            <person name="Riley R."/>
            <person name="LaButti K."/>
            <person name="Pangilinan J."/>
            <person name="Andreopoulos W."/>
            <person name="Lipzen A."/>
            <person name="Yan J."/>
            <person name="Wang M."/>
            <person name="Ng V."/>
            <person name="Grigoriev I.V."/>
            <person name="Spatafora J.W."/>
            <person name="Magnuson J.K."/>
            <person name="Baker S.E."/>
            <person name="Pomraning K.R."/>
        </authorList>
    </citation>
    <scope>NUCLEOTIDE SEQUENCE [LARGE SCALE GENOMIC DNA]</scope>
    <source>
        <strain evidence="3 4">Phaff 52-87</strain>
    </source>
</reference>
<organism evidence="3 4">
    <name type="scientific">Myxozyma melibiosi</name>
    <dbReference type="NCBI Taxonomy" id="54550"/>
    <lineage>
        <taxon>Eukaryota</taxon>
        <taxon>Fungi</taxon>
        <taxon>Dikarya</taxon>
        <taxon>Ascomycota</taxon>
        <taxon>Saccharomycotina</taxon>
        <taxon>Lipomycetes</taxon>
        <taxon>Lipomycetales</taxon>
        <taxon>Lipomycetaceae</taxon>
        <taxon>Myxozyma</taxon>
    </lineage>
</organism>
<dbReference type="SMART" id="SM00552">
    <property type="entry name" value="ADEAMc"/>
    <property type="match status" value="1"/>
</dbReference>
<accession>A0ABR1F609</accession>
<gene>
    <name evidence="3" type="ORF">BZA70DRAFT_177638</name>
</gene>
<feature type="compositionally biased region" description="Basic and acidic residues" evidence="1">
    <location>
        <begin position="398"/>
        <end position="408"/>
    </location>
</feature>
<evidence type="ECO:0000313" key="3">
    <source>
        <dbReference type="EMBL" id="KAK7205257.1"/>
    </source>
</evidence>
<proteinExistence type="predicted"/>
<dbReference type="InterPro" id="IPR042935">
    <property type="entry name" value="Tad1"/>
</dbReference>
<protein>
    <recommendedName>
        <fullName evidence="2">A to I editase domain-containing protein</fullName>
    </recommendedName>
</protein>
<evidence type="ECO:0000313" key="4">
    <source>
        <dbReference type="Proteomes" id="UP001498771"/>
    </source>
</evidence>
<dbReference type="PANTHER" id="PTHR47803:SF1">
    <property type="entry name" value="TRNA-SPECIFIC ADENOSINE DEAMINASE 1"/>
    <property type="match status" value="1"/>
</dbReference>
<dbReference type="Proteomes" id="UP001498771">
    <property type="component" value="Unassembled WGS sequence"/>
</dbReference>
<dbReference type="EMBL" id="JBBJBU010000006">
    <property type="protein sequence ID" value="KAK7205257.1"/>
    <property type="molecule type" value="Genomic_DNA"/>
</dbReference>
<sequence>MSQDRLLDDETADSVAATAFAAYSRCPSKTKPTTRPDGTPEWTNLAAIVLLRATHQEQVCVALATGVKTTPDKTIRSAKGRILHDCHAEILALRAFNRFLINECLKIQENPSYLSRYIIVKNQQVTAPRSTSTGNNIKARYSLDPEWRICMVITEVPCGDASMENLGAGIEENWSSGELDETFPLRGRAYFAKLGVVRTKPGRSDAPLSLSKSCSDKLMLRQLTSAIQSPANLVIDPKNAYISTLLVPKDRLNCASFERAFGRAVGLLTSTNGNRYRDVRFRWATFRTPYEHSRDAAGEQGKPSNVSLIYVLNGSTQAEAVIKGIRMGAKTGTAASASTVSRACLAEDVVKLLQAGPADSRRTYSELKKADSERVRLKETVRQSLEGWQSTAEDEFALDERVPSERAAQDGCRAGSEATASSRPSPAKKPRKERS</sequence>
<dbReference type="GeneID" id="90035422"/>
<dbReference type="InterPro" id="IPR002466">
    <property type="entry name" value="A_deamin"/>
</dbReference>
<dbReference type="PANTHER" id="PTHR47803">
    <property type="entry name" value="TRNA-SPECIFIC ADENOSINE DEAMINASE 1"/>
    <property type="match status" value="1"/>
</dbReference>
<dbReference type="RefSeq" id="XP_064768290.1">
    <property type="nucleotide sequence ID" value="XM_064909910.1"/>
</dbReference>
<name>A0ABR1F609_9ASCO</name>
<keyword evidence="4" id="KW-1185">Reference proteome</keyword>
<dbReference type="Pfam" id="PF02137">
    <property type="entry name" value="A_deamin"/>
    <property type="match status" value="1"/>
</dbReference>
<evidence type="ECO:0000259" key="2">
    <source>
        <dbReference type="PROSITE" id="PS50141"/>
    </source>
</evidence>